<sequence length="253" mass="27874">MVAVGFVCGHGGTVGEPGVVALRRVCPLCMLLHETHRSRSELLARVAPPQRAALARETRVGANYDWRCARGHDRYPATVREVLTGPSCAKCRANAAGPAASREAGLAFMKPGLKVGTSMVEQRLRMLLGERIRLHHRVNAVRIARMFYGKQEVWPDILVPQLRIAIEYDDPGRSRRAHRGLKEASDLEKDEALREVGWEVIRIRAGGLEPFGTYSVVCRSLTVAAVDEVVTLMRQIRGDDPVDAIAIQQPAVS</sequence>
<accession>A0ABU0RD23</accession>
<protein>
    <recommendedName>
        <fullName evidence="3">DUF559 domain-containing protein</fullName>
    </recommendedName>
</protein>
<evidence type="ECO:0000313" key="1">
    <source>
        <dbReference type="EMBL" id="MDQ0895973.1"/>
    </source>
</evidence>
<reference evidence="1 2" key="1">
    <citation type="submission" date="2023-07" db="EMBL/GenBank/DDBJ databases">
        <title>Comparative genomics of wheat-associated soil bacteria to identify genetic determinants of phenazine resistance.</title>
        <authorList>
            <person name="Mouncey N."/>
        </authorList>
    </citation>
    <scope>NUCLEOTIDE SEQUENCE [LARGE SCALE GENOMIC DNA]</scope>
    <source>
        <strain evidence="1 2">V3I3</strain>
    </source>
</reference>
<name>A0ABU0RD23_9MICO</name>
<organism evidence="1 2">
    <name type="scientific">Agromyces ramosus</name>
    <dbReference type="NCBI Taxonomy" id="33879"/>
    <lineage>
        <taxon>Bacteria</taxon>
        <taxon>Bacillati</taxon>
        <taxon>Actinomycetota</taxon>
        <taxon>Actinomycetes</taxon>
        <taxon>Micrococcales</taxon>
        <taxon>Microbacteriaceae</taxon>
        <taxon>Agromyces</taxon>
    </lineage>
</organism>
<proteinExistence type="predicted"/>
<dbReference type="EMBL" id="JAUSYY010000001">
    <property type="protein sequence ID" value="MDQ0895973.1"/>
    <property type="molecule type" value="Genomic_DNA"/>
</dbReference>
<gene>
    <name evidence="1" type="ORF">QFZ26_003528</name>
</gene>
<evidence type="ECO:0008006" key="3">
    <source>
        <dbReference type="Google" id="ProtNLM"/>
    </source>
</evidence>
<keyword evidence="2" id="KW-1185">Reference proteome</keyword>
<evidence type="ECO:0000313" key="2">
    <source>
        <dbReference type="Proteomes" id="UP001239083"/>
    </source>
</evidence>
<dbReference type="Proteomes" id="UP001239083">
    <property type="component" value="Unassembled WGS sequence"/>
</dbReference>
<comment type="caution">
    <text evidence="1">The sequence shown here is derived from an EMBL/GenBank/DDBJ whole genome shotgun (WGS) entry which is preliminary data.</text>
</comment>